<dbReference type="RefSeq" id="WP_249334078.1">
    <property type="nucleotide sequence ID" value="NZ_JACRSY010000041.1"/>
</dbReference>
<evidence type="ECO:0000313" key="2">
    <source>
        <dbReference type="EMBL" id="MBC8581247.1"/>
    </source>
</evidence>
<dbReference type="InterPro" id="IPR016181">
    <property type="entry name" value="Acyl_CoA_acyltransferase"/>
</dbReference>
<dbReference type="Proteomes" id="UP000655830">
    <property type="component" value="Unassembled WGS sequence"/>
</dbReference>
<dbReference type="AlphaFoldDB" id="A0A926EMY5"/>
<evidence type="ECO:0000313" key="3">
    <source>
        <dbReference type="Proteomes" id="UP000655830"/>
    </source>
</evidence>
<dbReference type="EMBL" id="JACRSY010000041">
    <property type="protein sequence ID" value="MBC8581247.1"/>
    <property type="molecule type" value="Genomic_DNA"/>
</dbReference>
<dbReference type="PROSITE" id="PS51186">
    <property type="entry name" value="GNAT"/>
    <property type="match status" value="1"/>
</dbReference>
<dbReference type="GO" id="GO:0016747">
    <property type="term" value="F:acyltransferase activity, transferring groups other than amino-acyl groups"/>
    <property type="evidence" value="ECO:0007669"/>
    <property type="project" value="InterPro"/>
</dbReference>
<dbReference type="Gene3D" id="3.40.630.30">
    <property type="match status" value="1"/>
</dbReference>
<sequence>MIFLKEVNEGNWYELAKLQTTEEQKKYVAPAVGIMARAYAMRKSRAKVYAIVKDEIYIGIAMVRDMDEYPECYELQQFFIDYRYQNQGYGKTALKLIMDMLEQEKKYNSIEVCVKMEDKPAIHVYKILGFEDTKYISPDVPDAYNLRYCFKN</sequence>
<evidence type="ECO:0000259" key="1">
    <source>
        <dbReference type="PROSITE" id="PS51186"/>
    </source>
</evidence>
<gene>
    <name evidence="2" type="ORF">H8718_17205</name>
</gene>
<dbReference type="Pfam" id="PF00583">
    <property type="entry name" value="Acetyltransf_1"/>
    <property type="match status" value="1"/>
</dbReference>
<protein>
    <submittedName>
        <fullName evidence="2">GNAT family N-acetyltransferase</fullName>
    </submittedName>
</protein>
<feature type="domain" description="N-acetyltransferase" evidence="1">
    <location>
        <begin position="2"/>
        <end position="151"/>
    </location>
</feature>
<comment type="caution">
    <text evidence="2">The sequence shown here is derived from an EMBL/GenBank/DDBJ whole genome shotgun (WGS) entry which is preliminary data.</text>
</comment>
<accession>A0A926EMY5</accession>
<dbReference type="InterPro" id="IPR000182">
    <property type="entry name" value="GNAT_dom"/>
</dbReference>
<organism evidence="2 3">
    <name type="scientific">Zhenhengia yiwuensis</name>
    <dbReference type="NCBI Taxonomy" id="2763666"/>
    <lineage>
        <taxon>Bacteria</taxon>
        <taxon>Bacillati</taxon>
        <taxon>Bacillota</taxon>
        <taxon>Clostridia</taxon>
        <taxon>Lachnospirales</taxon>
        <taxon>Lachnospiraceae</taxon>
        <taxon>Zhenhengia</taxon>
    </lineage>
</organism>
<dbReference type="SUPFAM" id="SSF55729">
    <property type="entry name" value="Acyl-CoA N-acyltransferases (Nat)"/>
    <property type="match status" value="1"/>
</dbReference>
<reference evidence="2" key="1">
    <citation type="submission" date="2020-08" db="EMBL/GenBank/DDBJ databases">
        <title>Genome public.</title>
        <authorList>
            <person name="Liu C."/>
            <person name="Sun Q."/>
        </authorList>
    </citation>
    <scope>NUCLEOTIDE SEQUENCE</scope>
    <source>
        <strain evidence="2">NSJ-12</strain>
    </source>
</reference>
<proteinExistence type="predicted"/>
<dbReference type="CDD" id="cd04301">
    <property type="entry name" value="NAT_SF"/>
    <property type="match status" value="1"/>
</dbReference>
<name>A0A926EMY5_9FIRM</name>
<keyword evidence="3" id="KW-1185">Reference proteome</keyword>